<dbReference type="CDD" id="cd16012">
    <property type="entry name" value="ALP"/>
    <property type="match status" value="1"/>
</dbReference>
<protein>
    <recommendedName>
        <fullName evidence="2 10">Alkaline phosphatase</fullName>
        <ecNumber evidence="2 10">3.1.3.1</ecNumber>
    </recommendedName>
</protein>
<keyword evidence="6 8" id="KW-0460">Magnesium</keyword>
<evidence type="ECO:0000313" key="12">
    <source>
        <dbReference type="EMBL" id="KAJ9598536.1"/>
    </source>
</evidence>
<dbReference type="PROSITE" id="PS00123">
    <property type="entry name" value="ALKALINE_PHOSPHATASE"/>
    <property type="match status" value="1"/>
</dbReference>
<dbReference type="SMART" id="SM00098">
    <property type="entry name" value="alkPPc"/>
    <property type="match status" value="1"/>
</dbReference>
<keyword evidence="11" id="KW-0732">Signal</keyword>
<feature type="chain" id="PRO_5042128300" description="Alkaline phosphatase" evidence="11">
    <location>
        <begin position="17"/>
        <end position="518"/>
    </location>
</feature>
<feature type="binding site" evidence="8">
    <location>
        <position position="299"/>
    </location>
    <ligand>
        <name>Mg(2+)</name>
        <dbReference type="ChEBI" id="CHEBI:18420"/>
    </ligand>
</feature>
<feature type="binding site" evidence="8">
    <location>
        <position position="143"/>
    </location>
    <ligand>
        <name>Mg(2+)</name>
        <dbReference type="ChEBI" id="CHEBI:18420"/>
    </ligand>
</feature>
<comment type="similarity">
    <text evidence="1 9">Belongs to the alkaline phosphatase family.</text>
</comment>
<feature type="binding site" evidence="8">
    <location>
        <position position="345"/>
    </location>
    <ligand>
        <name>Zn(2+)</name>
        <dbReference type="ChEBI" id="CHEBI:29105"/>
        <label>2</label>
    </ligand>
</feature>
<evidence type="ECO:0000256" key="2">
    <source>
        <dbReference type="ARBA" id="ARBA00012647"/>
    </source>
</evidence>
<dbReference type="Gene3D" id="3.40.720.10">
    <property type="entry name" value="Alkaline Phosphatase, subunit A"/>
    <property type="match status" value="1"/>
</dbReference>
<evidence type="ECO:0000256" key="4">
    <source>
        <dbReference type="ARBA" id="ARBA00022801"/>
    </source>
</evidence>
<reference evidence="12" key="1">
    <citation type="journal article" date="2023" name="IScience">
        <title>Live-bearing cockroach genome reveals convergent evolutionary mechanisms linked to viviparity in insects and beyond.</title>
        <authorList>
            <person name="Fouks B."/>
            <person name="Harrison M.C."/>
            <person name="Mikhailova A.A."/>
            <person name="Marchal E."/>
            <person name="English S."/>
            <person name="Carruthers M."/>
            <person name="Jennings E.C."/>
            <person name="Chiamaka E.L."/>
            <person name="Frigard R.A."/>
            <person name="Pippel M."/>
            <person name="Attardo G.M."/>
            <person name="Benoit J.B."/>
            <person name="Bornberg-Bauer E."/>
            <person name="Tobe S.S."/>
        </authorList>
    </citation>
    <scope>NUCLEOTIDE SEQUENCE</scope>
    <source>
        <strain evidence="12">Stay&amp;Tobe</strain>
    </source>
</reference>
<dbReference type="GO" id="GO:0004035">
    <property type="term" value="F:alkaline phosphatase activity"/>
    <property type="evidence" value="ECO:0007669"/>
    <property type="project" value="UniProtKB-EC"/>
</dbReference>
<feature type="active site" description="Phosphoserine intermediate" evidence="7">
    <location>
        <position position="81"/>
    </location>
</feature>
<dbReference type="PANTHER" id="PTHR11596:SF83">
    <property type="entry name" value="ALKALINE PHOSPHATASE 4"/>
    <property type="match status" value="1"/>
</dbReference>
<evidence type="ECO:0000313" key="13">
    <source>
        <dbReference type="Proteomes" id="UP001233999"/>
    </source>
</evidence>
<comment type="cofactor">
    <cofactor evidence="8">
        <name>Zn(2+)</name>
        <dbReference type="ChEBI" id="CHEBI:29105"/>
    </cofactor>
    <text evidence="8">Binds 2 Zn(2+) ions.</text>
</comment>
<dbReference type="Proteomes" id="UP001233999">
    <property type="component" value="Unassembled WGS sequence"/>
</dbReference>
<feature type="binding site" evidence="8">
    <location>
        <position position="386"/>
    </location>
    <ligand>
        <name>Zn(2+)</name>
        <dbReference type="ChEBI" id="CHEBI:29105"/>
        <label>2</label>
    </ligand>
</feature>
<evidence type="ECO:0000256" key="10">
    <source>
        <dbReference type="RuleBase" id="RU003947"/>
    </source>
</evidence>
<feature type="binding site" evidence="8">
    <location>
        <position position="32"/>
    </location>
    <ligand>
        <name>Zn(2+)</name>
        <dbReference type="ChEBI" id="CHEBI:29105"/>
        <label>2</label>
    </ligand>
</feature>
<evidence type="ECO:0000256" key="1">
    <source>
        <dbReference type="ARBA" id="ARBA00005984"/>
    </source>
</evidence>
<feature type="signal peptide" evidence="11">
    <location>
        <begin position="1"/>
        <end position="16"/>
    </location>
</feature>
<evidence type="ECO:0000256" key="11">
    <source>
        <dbReference type="SAM" id="SignalP"/>
    </source>
</evidence>
<evidence type="ECO:0000256" key="3">
    <source>
        <dbReference type="ARBA" id="ARBA00022723"/>
    </source>
</evidence>
<dbReference type="SUPFAM" id="SSF53649">
    <property type="entry name" value="Alkaline phosphatase-like"/>
    <property type="match status" value="1"/>
</dbReference>
<evidence type="ECO:0000256" key="7">
    <source>
        <dbReference type="PIRSR" id="PIRSR601952-1"/>
    </source>
</evidence>
<organism evidence="12 13">
    <name type="scientific">Diploptera punctata</name>
    <name type="common">Pacific beetle cockroach</name>
    <dbReference type="NCBI Taxonomy" id="6984"/>
    <lineage>
        <taxon>Eukaryota</taxon>
        <taxon>Metazoa</taxon>
        <taxon>Ecdysozoa</taxon>
        <taxon>Arthropoda</taxon>
        <taxon>Hexapoda</taxon>
        <taxon>Insecta</taxon>
        <taxon>Pterygota</taxon>
        <taxon>Neoptera</taxon>
        <taxon>Polyneoptera</taxon>
        <taxon>Dictyoptera</taxon>
        <taxon>Blattodea</taxon>
        <taxon>Blaberoidea</taxon>
        <taxon>Blaberidae</taxon>
        <taxon>Diplopterinae</taxon>
        <taxon>Diploptera</taxon>
    </lineage>
</organism>
<gene>
    <name evidence="12" type="ORF">L9F63_010768</name>
</gene>
<dbReference type="EMBL" id="JASPKZ010001210">
    <property type="protein sequence ID" value="KAJ9598536.1"/>
    <property type="molecule type" value="Genomic_DNA"/>
</dbReference>
<dbReference type="PRINTS" id="PR00113">
    <property type="entry name" value="ALKPHPHTASE"/>
</dbReference>
<comment type="catalytic activity">
    <reaction evidence="10">
        <text>a phosphate monoester + H2O = an alcohol + phosphate</text>
        <dbReference type="Rhea" id="RHEA:15017"/>
        <dbReference type="ChEBI" id="CHEBI:15377"/>
        <dbReference type="ChEBI" id="CHEBI:30879"/>
        <dbReference type="ChEBI" id="CHEBI:43474"/>
        <dbReference type="ChEBI" id="CHEBI:67140"/>
        <dbReference type="EC" id="3.1.3.1"/>
    </reaction>
</comment>
<keyword evidence="3 8" id="KW-0479">Metal-binding</keyword>
<sequence>MSMNIIMVLLVASVQAADYTNEDSAYWNKIGDGMGISTITSARIYKGQKRGVGEGEKLSFETFPTVGLSKTYSVNTQVTDSAASGTALFTGVKTNNKMIGLNAKAEYNVCKTSDKDLKVDSIMKWAQLAGKDTGIVTKTRITHATPAACYAHTNNRFWECDSAIPPQYRDCVKDIARQLVEDEPGNKFKVILGGGGNQMGLKGLSGTIDDGCIRTDSKNLVQRWKNSKNNSVVVTTNKELMDIDINNTDYLMGIFSVDHMYFAGEKWLKSQDQPSLVNMTIQAVNILNKNPNGFVLMIEGGLIDIGHHQNFAKLALEDTLEFEEAVSAAINLTDKENTLIIVTADHSHTLTINGYPLRGNDILGFASSENVLELHFSPVYLSYETHGGEDVAVYAQGPSSHIFSGVYEENYIAHAISYAASIGLHAKLREDCNENPNLNTLKMTKNTSAFVTSSFPRLFYFIITAHVQHIQPFFAHCALRFFLLFGAFFLGVTGSRQCGSFQSQYKACLLTAAVVLCV</sequence>
<evidence type="ECO:0000256" key="9">
    <source>
        <dbReference type="RuleBase" id="RU003946"/>
    </source>
</evidence>
<feature type="binding site" evidence="8">
    <location>
        <position position="346"/>
    </location>
    <ligand>
        <name>Zn(2+)</name>
        <dbReference type="ChEBI" id="CHEBI:29105"/>
        <label>2</label>
    </ligand>
</feature>
<proteinExistence type="inferred from homology"/>
<accession>A0AAD8AGC2</accession>
<feature type="non-terminal residue" evidence="12">
    <location>
        <position position="1"/>
    </location>
</feature>
<feature type="binding site" evidence="8">
    <location>
        <position position="145"/>
    </location>
    <ligand>
        <name>Mg(2+)</name>
        <dbReference type="ChEBI" id="CHEBI:18420"/>
    </ligand>
</feature>
<evidence type="ECO:0000256" key="6">
    <source>
        <dbReference type="ARBA" id="ARBA00022842"/>
    </source>
</evidence>
<dbReference type="InterPro" id="IPR018299">
    <property type="entry name" value="Alkaline_phosphatase_AS"/>
</dbReference>
<dbReference type="InterPro" id="IPR017850">
    <property type="entry name" value="Alkaline_phosphatase_core_sf"/>
</dbReference>
<comment type="cofactor">
    <cofactor evidence="8">
        <name>Mg(2+)</name>
        <dbReference type="ChEBI" id="CHEBI:18420"/>
    </cofactor>
    <text evidence="8">Binds 1 Mg(2+) ion.</text>
</comment>
<comment type="caution">
    <text evidence="12">The sequence shown here is derived from an EMBL/GenBank/DDBJ whole genome shotgun (WGS) entry which is preliminary data.</text>
</comment>
<keyword evidence="5 8" id="KW-0862">Zinc</keyword>
<feature type="binding site" evidence="8">
    <location>
        <position position="32"/>
    </location>
    <ligand>
        <name>Mg(2+)</name>
        <dbReference type="ChEBI" id="CHEBI:18420"/>
    </ligand>
</feature>
<dbReference type="PANTHER" id="PTHR11596">
    <property type="entry name" value="ALKALINE PHOSPHATASE"/>
    <property type="match status" value="1"/>
</dbReference>
<dbReference type="Pfam" id="PF00245">
    <property type="entry name" value="Alk_phosphatase"/>
    <property type="match status" value="2"/>
</dbReference>
<evidence type="ECO:0000256" key="8">
    <source>
        <dbReference type="PIRSR" id="PIRSR601952-2"/>
    </source>
</evidence>
<name>A0AAD8AGC2_DIPPU</name>
<feature type="binding site" evidence="8">
    <location>
        <position position="304"/>
    </location>
    <ligand>
        <name>Zn(2+)</name>
        <dbReference type="ChEBI" id="CHEBI:29105"/>
        <label>2</label>
    </ligand>
</feature>
<evidence type="ECO:0000256" key="5">
    <source>
        <dbReference type="ARBA" id="ARBA00022833"/>
    </source>
</evidence>
<dbReference type="AlphaFoldDB" id="A0AAD8AGC2"/>
<dbReference type="GO" id="GO:0046872">
    <property type="term" value="F:metal ion binding"/>
    <property type="evidence" value="ECO:0007669"/>
    <property type="project" value="UniProtKB-KW"/>
</dbReference>
<keyword evidence="13" id="KW-1185">Reference proteome</keyword>
<dbReference type="EC" id="3.1.3.1" evidence="2 10"/>
<reference evidence="12" key="2">
    <citation type="submission" date="2023-05" db="EMBL/GenBank/DDBJ databases">
        <authorList>
            <person name="Fouks B."/>
        </authorList>
    </citation>
    <scope>NUCLEOTIDE SEQUENCE</scope>
    <source>
        <strain evidence="12">Stay&amp;Tobe</strain>
        <tissue evidence="12">Testes</tissue>
    </source>
</reference>
<keyword evidence="4 10" id="KW-0378">Hydrolase</keyword>
<feature type="binding site" evidence="8">
    <location>
        <position position="308"/>
    </location>
    <ligand>
        <name>Zn(2+)</name>
        <dbReference type="ChEBI" id="CHEBI:29105"/>
        <label>2</label>
    </ligand>
</feature>
<dbReference type="InterPro" id="IPR001952">
    <property type="entry name" value="Alkaline_phosphatase"/>
</dbReference>